<sequence>MPQVSLPSRKRPRMTEPERRCAACAGLFSSRGLRELQSEDGYAHCTRQEAEAFAQEGCALCDFLVKVGKKKFGKDKFEKEIWSAGDRLVFQSQSESGEPASRLTVLKGRIGGSNEVLSIYPFAQPDDPLAALIPRREVPRDVKSPAVFAAARKLIHACLRPDNPSEGHQLCRYSRDTVLPTRVLYVGNSRSPNSPVRLQVNEVETHGEYLALSYCWGKPSPEPAFQPVLLRKNSLHDLTSQILPSSLQQSIRDAISVTRKLGYDYLWVDALCIIQDDKEDKDHEISMMATIYKNAIITLAAGTAESASEGFLGNLASKPNAYLPDHKFAIPMKQEGKIGHVYLTGEPYAPDHPLDKRGWTLQEFMLSSRMLIFSDYQLLWQCKEVELRSVTGDSRGLEYQQPLESLPWTVFDEEAEPRFGTSDSEKLYIWKTIIRQYTERNLSDQNDRLRAVSGVTSELEKLWRDTEIWGLWREWFIPLLAWYKVETDRVDERNLKRAPSWSWASVDGIVRYQDPVDVTIDVQDAKVKTLTVGSVVISCRILNADDADASVSERPDLANKAWGEEVGDNDLLYLLLGTTKGDDHDGEGIGIGLLVIQVSRGCYRRIGLAVFPDMLIWEGKKVKRRIIEFEPKE</sequence>
<organism evidence="2 3">
    <name type="scientific">Fusarium piperis</name>
    <dbReference type="NCBI Taxonomy" id="1435070"/>
    <lineage>
        <taxon>Eukaryota</taxon>
        <taxon>Fungi</taxon>
        <taxon>Dikarya</taxon>
        <taxon>Ascomycota</taxon>
        <taxon>Pezizomycotina</taxon>
        <taxon>Sordariomycetes</taxon>
        <taxon>Hypocreomycetidae</taxon>
        <taxon>Hypocreales</taxon>
        <taxon>Nectriaceae</taxon>
        <taxon>Fusarium</taxon>
        <taxon>Fusarium solani species complex</taxon>
    </lineage>
</organism>
<dbReference type="Proteomes" id="UP001140502">
    <property type="component" value="Unassembled WGS sequence"/>
</dbReference>
<evidence type="ECO:0000259" key="1">
    <source>
        <dbReference type="Pfam" id="PF06985"/>
    </source>
</evidence>
<dbReference type="AlphaFoldDB" id="A0A9W8WCU0"/>
<dbReference type="InterPro" id="IPR010730">
    <property type="entry name" value="HET"/>
</dbReference>
<evidence type="ECO:0000313" key="2">
    <source>
        <dbReference type="EMBL" id="KAJ4320189.1"/>
    </source>
</evidence>
<dbReference type="OrthoDB" id="5125733at2759"/>
<proteinExistence type="predicted"/>
<comment type="caution">
    <text evidence="2">The sequence shown here is derived from an EMBL/GenBank/DDBJ whole genome shotgun (WGS) entry which is preliminary data.</text>
</comment>
<keyword evidence="3" id="KW-1185">Reference proteome</keyword>
<protein>
    <recommendedName>
        <fullName evidence="1">Heterokaryon incompatibility domain-containing protein</fullName>
    </recommendedName>
</protein>
<feature type="domain" description="Heterokaryon incompatibility" evidence="1">
    <location>
        <begin position="209"/>
        <end position="363"/>
    </location>
</feature>
<dbReference type="PANTHER" id="PTHR33112:SF12">
    <property type="entry name" value="HETEROKARYON INCOMPATIBILITY DOMAIN-CONTAINING PROTEIN"/>
    <property type="match status" value="1"/>
</dbReference>
<dbReference type="PANTHER" id="PTHR33112">
    <property type="entry name" value="DOMAIN PROTEIN, PUTATIVE-RELATED"/>
    <property type="match status" value="1"/>
</dbReference>
<dbReference type="EMBL" id="JAPEUR010000112">
    <property type="protein sequence ID" value="KAJ4320189.1"/>
    <property type="molecule type" value="Genomic_DNA"/>
</dbReference>
<accession>A0A9W8WCU0</accession>
<name>A0A9W8WCU0_9HYPO</name>
<evidence type="ECO:0000313" key="3">
    <source>
        <dbReference type="Proteomes" id="UP001140502"/>
    </source>
</evidence>
<gene>
    <name evidence="2" type="ORF">N0V84_005974</name>
</gene>
<dbReference type="Pfam" id="PF06985">
    <property type="entry name" value="HET"/>
    <property type="match status" value="1"/>
</dbReference>
<reference evidence="2" key="1">
    <citation type="submission" date="2022-10" db="EMBL/GenBank/DDBJ databases">
        <title>Tapping the CABI collections for fungal endophytes: first genome assemblies for Collariella, Neodidymelliopsis, Ascochyta clinopodiicola, Didymella pomorum, Didymosphaeria variabile, Neocosmospora piperis and Neocucurbitaria cava.</title>
        <authorList>
            <person name="Hill R."/>
        </authorList>
    </citation>
    <scope>NUCLEOTIDE SEQUENCE</scope>
    <source>
        <strain evidence="2">IMI 366586</strain>
    </source>
</reference>